<dbReference type="InterPro" id="IPR051014">
    <property type="entry name" value="Cation_Transport_ATPase_IB"/>
</dbReference>
<comment type="similarity">
    <text evidence="2 11">Belongs to the cation transport ATPase (P-type) (TC 3.A.3) family. Type IB subfamily.</text>
</comment>
<dbReference type="NCBIfam" id="TIGR01494">
    <property type="entry name" value="ATPase_P-type"/>
    <property type="match status" value="1"/>
</dbReference>
<feature type="compositionally biased region" description="Basic and acidic residues" evidence="12">
    <location>
        <begin position="1"/>
        <end position="14"/>
    </location>
</feature>
<comment type="subcellular location">
    <subcellularLocation>
        <location evidence="11">Cell membrane</location>
    </subcellularLocation>
    <subcellularLocation>
        <location evidence="1">Membrane</location>
        <topology evidence="1">Multi-pass membrane protein</topology>
    </subcellularLocation>
</comment>
<dbReference type="Pfam" id="PF00702">
    <property type="entry name" value="Hydrolase"/>
    <property type="match status" value="1"/>
</dbReference>
<dbReference type="CDD" id="cd02079">
    <property type="entry name" value="P-type_ATPase_HM"/>
    <property type="match status" value="1"/>
</dbReference>
<evidence type="ECO:0000256" key="11">
    <source>
        <dbReference type="RuleBase" id="RU362081"/>
    </source>
</evidence>
<dbReference type="GO" id="GO:0008551">
    <property type="term" value="F:P-type cadmium transporter activity"/>
    <property type="evidence" value="ECO:0007669"/>
    <property type="project" value="UniProtKB-EC"/>
</dbReference>
<feature type="domain" description="P-type ATPase A" evidence="13">
    <location>
        <begin position="275"/>
        <end position="374"/>
    </location>
</feature>
<dbReference type="PANTHER" id="PTHR48085:SF5">
    <property type="entry name" value="CADMIUM_ZINC-TRANSPORTING ATPASE HMA4-RELATED"/>
    <property type="match status" value="1"/>
</dbReference>
<dbReference type="InterPro" id="IPR059000">
    <property type="entry name" value="ATPase_P-type_domA"/>
</dbReference>
<dbReference type="PRINTS" id="PR00119">
    <property type="entry name" value="CATATPASE"/>
</dbReference>
<dbReference type="InterPro" id="IPR008250">
    <property type="entry name" value="ATPase_P-typ_transduc_dom_A_sf"/>
</dbReference>
<dbReference type="PANTHER" id="PTHR48085">
    <property type="entry name" value="CADMIUM/ZINC-TRANSPORTING ATPASE HMA2-RELATED"/>
    <property type="match status" value="1"/>
</dbReference>
<evidence type="ECO:0000313" key="15">
    <source>
        <dbReference type="Proteomes" id="UP000727857"/>
    </source>
</evidence>
<keyword evidence="5 11" id="KW-0479">Metal-binding</keyword>
<dbReference type="InterPro" id="IPR001757">
    <property type="entry name" value="P_typ_ATPase"/>
</dbReference>
<dbReference type="EC" id="7.2.2.21" evidence="9"/>
<dbReference type="Gene3D" id="3.40.50.1000">
    <property type="entry name" value="HAD superfamily/HAD-like"/>
    <property type="match status" value="1"/>
</dbReference>
<protein>
    <recommendedName>
        <fullName evidence="9">Cd(2+)-exporting ATPase</fullName>
        <ecNumber evidence="9">7.2.2.21</ecNumber>
    </recommendedName>
</protein>
<keyword evidence="7 11" id="KW-1133">Transmembrane helix</keyword>
<dbReference type="InterPro" id="IPR044492">
    <property type="entry name" value="P_typ_ATPase_HD_dom"/>
</dbReference>
<evidence type="ECO:0000256" key="6">
    <source>
        <dbReference type="ARBA" id="ARBA00022967"/>
    </source>
</evidence>
<dbReference type="Gene3D" id="2.70.150.10">
    <property type="entry name" value="Calcium-transporting ATPase, cytoplasmic transduction domain A"/>
    <property type="match status" value="1"/>
</dbReference>
<evidence type="ECO:0000256" key="1">
    <source>
        <dbReference type="ARBA" id="ARBA00004141"/>
    </source>
</evidence>
<name>A0A940DGQ7_9FIRM</name>
<sequence length="762" mass="80143">MKVKDDLSLERDKLGTGNLCGDRDNASRECSKSAERIEGTTHCKHAHGDGHEHGEGDCGHDHEHDHECGCDGHEHSHKHEKGDSCGCGHDHEHDHECGCGGHEHSHKHEKGDSCGCGHDHEEGESCGCGIDHNRSAETDYKKEVREQIILILVSLPFLVASYLLAHFDVYAPLPLAAIADPAWIAVVICGLPIFRGAFKNLRKGKITSALLISIAMTASLIMGVLTAAGVIGETGHTDSYFFAAGEIAFIMAIGELVETVTSGKSRSAVADLIAMRPTRATVITDEGFKEKEVSDIEAGERVLARPGEIIAVDGVVVKGSGSVDTSSITGEFVPAEASEGFAVYAGTRNLESALEIEVTHKSNETTLTKLIEYVRKAEKNKAPIVRLADKWASYFVPATCTLSVIVFFLTLFAAKAGVVEAISRAITILVVVCPCALTLATPIAVAAGIGNASRKGILIKSGTAMEALAKVNVLATDKTGTLTEGKLAVDKVYPEGISETELTEYAAAAEAKSEHPIARAICAANKGRTLPSENTVAEVGKGVGAVVEGKEVAVKKLDELKELMPAKLYERLASLGATVVGVTIDGEYKGAIAVTDTVREGAATMVSELKSMGITTIMLTGDNARHAGKIAALTGISDVRANLLPEEKVKAVESLKAEGKKVLMAGDGVNDAPSLAVADASVTMGAMGSSVAIETADVALMSDDVRKLPYLLKLARRTLRTIYVNLTVSLAISVSSVFLSAFGILNAVTGALVHNASSVIVC</sequence>
<feature type="transmembrane region" description="Helical" evidence="11">
    <location>
        <begin position="722"/>
        <end position="745"/>
    </location>
</feature>
<reference evidence="14" key="2">
    <citation type="journal article" date="2021" name="PeerJ">
        <title>Extensive microbial diversity within the chicken gut microbiome revealed by metagenomics and culture.</title>
        <authorList>
            <person name="Gilroy R."/>
            <person name="Ravi A."/>
            <person name="Getino M."/>
            <person name="Pursley I."/>
            <person name="Horton D.L."/>
            <person name="Alikhan N.F."/>
            <person name="Baker D."/>
            <person name="Gharbi K."/>
            <person name="Hall N."/>
            <person name="Watson M."/>
            <person name="Adriaenssens E.M."/>
            <person name="Foster-Nyarko E."/>
            <person name="Jarju S."/>
            <person name="Secka A."/>
            <person name="Antonio M."/>
            <person name="Oren A."/>
            <person name="Chaudhuri R.R."/>
            <person name="La Ragione R."/>
            <person name="Hildebrand F."/>
            <person name="Pallen M.J."/>
        </authorList>
    </citation>
    <scope>NUCLEOTIDE SEQUENCE</scope>
    <source>
        <strain evidence="14">517</strain>
    </source>
</reference>
<dbReference type="GO" id="GO:0005524">
    <property type="term" value="F:ATP binding"/>
    <property type="evidence" value="ECO:0007669"/>
    <property type="project" value="UniProtKB-UniRule"/>
</dbReference>
<comment type="caution">
    <text evidence="14">The sequence shown here is derived from an EMBL/GenBank/DDBJ whole genome shotgun (WGS) entry which is preliminary data.</text>
</comment>
<evidence type="ECO:0000256" key="5">
    <source>
        <dbReference type="ARBA" id="ARBA00022723"/>
    </source>
</evidence>
<evidence type="ECO:0000259" key="13">
    <source>
        <dbReference type="Pfam" id="PF00122"/>
    </source>
</evidence>
<evidence type="ECO:0000256" key="8">
    <source>
        <dbReference type="ARBA" id="ARBA00023136"/>
    </source>
</evidence>
<keyword evidence="4 11" id="KW-0812">Transmembrane</keyword>
<feature type="transmembrane region" description="Helical" evidence="11">
    <location>
        <begin position="148"/>
        <end position="167"/>
    </location>
</feature>
<dbReference type="AlphaFoldDB" id="A0A940DGQ7"/>
<dbReference type="GO" id="GO:0005886">
    <property type="term" value="C:plasma membrane"/>
    <property type="evidence" value="ECO:0007669"/>
    <property type="project" value="UniProtKB-SubCell"/>
</dbReference>
<dbReference type="GO" id="GO:0016887">
    <property type="term" value="F:ATP hydrolysis activity"/>
    <property type="evidence" value="ECO:0007669"/>
    <property type="project" value="InterPro"/>
</dbReference>
<keyword evidence="8 11" id="KW-0472">Membrane</keyword>
<evidence type="ECO:0000256" key="4">
    <source>
        <dbReference type="ARBA" id="ARBA00022692"/>
    </source>
</evidence>
<dbReference type="Pfam" id="PF00122">
    <property type="entry name" value="E1-E2_ATPase"/>
    <property type="match status" value="1"/>
</dbReference>
<dbReference type="SUPFAM" id="SSF81665">
    <property type="entry name" value="Calcium ATPase, transmembrane domain M"/>
    <property type="match status" value="1"/>
</dbReference>
<dbReference type="NCBIfam" id="TIGR01512">
    <property type="entry name" value="ATPase-IB2_Cd"/>
    <property type="match status" value="1"/>
</dbReference>
<dbReference type="InterPro" id="IPR023214">
    <property type="entry name" value="HAD_sf"/>
</dbReference>
<dbReference type="InterPro" id="IPR018303">
    <property type="entry name" value="ATPase_P-typ_P_site"/>
</dbReference>
<dbReference type="InterPro" id="IPR023299">
    <property type="entry name" value="ATPase_P-typ_cyto_dom_N"/>
</dbReference>
<feature type="transmembrane region" description="Helical" evidence="11">
    <location>
        <begin position="391"/>
        <end position="414"/>
    </location>
</feature>
<comment type="catalytic activity">
    <reaction evidence="10">
        <text>Cd(2+)(in) + ATP + H2O = Cd(2+)(out) + ADP + phosphate + H(+)</text>
        <dbReference type="Rhea" id="RHEA:12132"/>
        <dbReference type="ChEBI" id="CHEBI:15377"/>
        <dbReference type="ChEBI" id="CHEBI:15378"/>
        <dbReference type="ChEBI" id="CHEBI:30616"/>
        <dbReference type="ChEBI" id="CHEBI:43474"/>
        <dbReference type="ChEBI" id="CHEBI:48775"/>
        <dbReference type="ChEBI" id="CHEBI:456216"/>
        <dbReference type="EC" id="7.2.2.21"/>
    </reaction>
</comment>
<feature type="transmembrane region" description="Helical" evidence="11">
    <location>
        <begin position="206"/>
        <end position="228"/>
    </location>
</feature>
<keyword evidence="6" id="KW-1278">Translocase</keyword>
<feature type="transmembrane region" description="Helical" evidence="11">
    <location>
        <begin position="173"/>
        <end position="194"/>
    </location>
</feature>
<keyword evidence="11" id="KW-0547">Nucleotide-binding</keyword>
<gene>
    <name evidence="14" type="primary">cadA</name>
    <name evidence="14" type="ORF">IAB16_03700</name>
</gene>
<dbReference type="SFLD" id="SFLDS00003">
    <property type="entry name" value="Haloacid_Dehalogenase"/>
    <property type="match status" value="1"/>
</dbReference>
<feature type="region of interest" description="Disordered" evidence="12">
    <location>
        <begin position="1"/>
        <end position="26"/>
    </location>
</feature>
<dbReference type="SUPFAM" id="SSF56784">
    <property type="entry name" value="HAD-like"/>
    <property type="match status" value="1"/>
</dbReference>
<feature type="transmembrane region" description="Helical" evidence="11">
    <location>
        <begin position="426"/>
        <end position="450"/>
    </location>
</feature>
<dbReference type="Proteomes" id="UP000727857">
    <property type="component" value="Unassembled WGS sequence"/>
</dbReference>
<dbReference type="SFLD" id="SFLDF00027">
    <property type="entry name" value="p-type_atpase"/>
    <property type="match status" value="1"/>
</dbReference>
<evidence type="ECO:0000256" key="7">
    <source>
        <dbReference type="ARBA" id="ARBA00022989"/>
    </source>
</evidence>
<dbReference type="SUPFAM" id="SSF81653">
    <property type="entry name" value="Calcium ATPase, transduction domain A"/>
    <property type="match status" value="1"/>
</dbReference>
<evidence type="ECO:0000256" key="9">
    <source>
        <dbReference type="ARBA" id="ARBA00039103"/>
    </source>
</evidence>
<evidence type="ECO:0000256" key="12">
    <source>
        <dbReference type="SAM" id="MobiDB-lite"/>
    </source>
</evidence>
<feature type="transmembrane region" description="Helical" evidence="11">
    <location>
        <begin position="240"/>
        <end position="257"/>
    </location>
</feature>
<organism evidence="14 15">
    <name type="scientific">Candidatus Stercoripulliclostridium pullicola</name>
    <dbReference type="NCBI Taxonomy" id="2840953"/>
    <lineage>
        <taxon>Bacteria</taxon>
        <taxon>Bacillati</taxon>
        <taxon>Bacillota</taxon>
        <taxon>Clostridia</taxon>
        <taxon>Eubacteriales</taxon>
        <taxon>Candidatus Stercoripulliclostridium</taxon>
    </lineage>
</organism>
<reference evidence="14" key="1">
    <citation type="submission" date="2020-10" db="EMBL/GenBank/DDBJ databases">
        <authorList>
            <person name="Gilroy R."/>
        </authorList>
    </citation>
    <scope>NUCLEOTIDE SEQUENCE</scope>
    <source>
        <strain evidence="14">517</strain>
    </source>
</reference>
<dbReference type="Gene3D" id="3.40.1110.10">
    <property type="entry name" value="Calcium-transporting ATPase, cytoplasmic domain N"/>
    <property type="match status" value="1"/>
</dbReference>
<dbReference type="NCBIfam" id="TIGR01525">
    <property type="entry name" value="ATPase-IB_hvy"/>
    <property type="match status" value="1"/>
</dbReference>
<feature type="non-terminal residue" evidence="14">
    <location>
        <position position="762"/>
    </location>
</feature>
<accession>A0A940DGQ7</accession>
<keyword evidence="3" id="KW-0104">Cadmium</keyword>
<evidence type="ECO:0000256" key="3">
    <source>
        <dbReference type="ARBA" id="ARBA00022539"/>
    </source>
</evidence>
<dbReference type="InterPro" id="IPR036412">
    <property type="entry name" value="HAD-like_sf"/>
</dbReference>
<keyword evidence="11" id="KW-0067">ATP-binding</keyword>
<evidence type="ECO:0000256" key="2">
    <source>
        <dbReference type="ARBA" id="ARBA00006024"/>
    </source>
</evidence>
<dbReference type="InterPro" id="IPR027256">
    <property type="entry name" value="P-typ_ATPase_IB"/>
</dbReference>
<dbReference type="SFLD" id="SFLDG00002">
    <property type="entry name" value="C1.7:_P-type_atpase_like"/>
    <property type="match status" value="1"/>
</dbReference>
<proteinExistence type="inferred from homology"/>
<dbReference type="EMBL" id="JADINF010000091">
    <property type="protein sequence ID" value="MBO8424099.1"/>
    <property type="molecule type" value="Genomic_DNA"/>
</dbReference>
<evidence type="ECO:0000313" key="14">
    <source>
        <dbReference type="EMBL" id="MBO8424099.1"/>
    </source>
</evidence>
<evidence type="ECO:0000256" key="10">
    <source>
        <dbReference type="ARBA" id="ARBA00049338"/>
    </source>
</evidence>
<keyword evidence="11" id="KW-1003">Cell membrane</keyword>
<dbReference type="InterPro" id="IPR023298">
    <property type="entry name" value="ATPase_P-typ_TM_dom_sf"/>
</dbReference>
<dbReference type="PROSITE" id="PS00154">
    <property type="entry name" value="ATPASE_E1_E2"/>
    <property type="match status" value="1"/>
</dbReference>
<dbReference type="GO" id="GO:0046872">
    <property type="term" value="F:metal ion binding"/>
    <property type="evidence" value="ECO:0007669"/>
    <property type="project" value="UniProtKB-KW"/>
</dbReference>